<proteinExistence type="predicted"/>
<comment type="caution">
    <text evidence="3">The sequence shown here is derived from an EMBL/GenBank/DDBJ whole genome shotgun (WGS) entry which is preliminary data.</text>
</comment>
<feature type="compositionally biased region" description="Polar residues" evidence="1">
    <location>
        <begin position="7"/>
        <end position="18"/>
    </location>
</feature>
<evidence type="ECO:0000313" key="3">
    <source>
        <dbReference type="EMBL" id="TYK11856.1"/>
    </source>
</evidence>
<dbReference type="EMBL" id="SSTD01010430">
    <property type="protein sequence ID" value="TYK11856.1"/>
    <property type="molecule type" value="Genomic_DNA"/>
</dbReference>
<feature type="compositionally biased region" description="Basic and acidic residues" evidence="1">
    <location>
        <begin position="32"/>
        <end position="45"/>
    </location>
</feature>
<keyword evidence="2" id="KW-0812">Transmembrane</keyword>
<keyword evidence="2" id="KW-0472">Membrane</keyword>
<protein>
    <submittedName>
        <fullName evidence="3">Growth regulator-like protein</fullName>
    </submittedName>
</protein>
<dbReference type="Proteomes" id="UP000321947">
    <property type="component" value="Unassembled WGS sequence"/>
</dbReference>
<gene>
    <name evidence="3" type="ORF">E5676_scaffold9923G00010</name>
</gene>
<evidence type="ECO:0000256" key="1">
    <source>
        <dbReference type="SAM" id="MobiDB-lite"/>
    </source>
</evidence>
<feature type="transmembrane region" description="Helical" evidence="2">
    <location>
        <begin position="75"/>
        <end position="95"/>
    </location>
</feature>
<evidence type="ECO:0000313" key="4">
    <source>
        <dbReference type="Proteomes" id="UP000321947"/>
    </source>
</evidence>
<sequence>MVELRHSSSLGNRATSSPMKRDEDSSPLVPDRQSEDHDDRDRHSIRDRSYSRLTFQSLCPYFGDDSRVSPYNSKISLFLVFLVVAAGLIAVISIVRRLVSSPLPLCFAFIAGFRLILWEMCVLLSDSL</sequence>
<evidence type="ECO:0000256" key="2">
    <source>
        <dbReference type="SAM" id="Phobius"/>
    </source>
</evidence>
<dbReference type="AlphaFoldDB" id="A0A5D3CN52"/>
<accession>A0A5D3CN52</accession>
<organism evidence="3 4">
    <name type="scientific">Cucumis melo var. makuwa</name>
    <name type="common">Oriental melon</name>
    <dbReference type="NCBI Taxonomy" id="1194695"/>
    <lineage>
        <taxon>Eukaryota</taxon>
        <taxon>Viridiplantae</taxon>
        <taxon>Streptophyta</taxon>
        <taxon>Embryophyta</taxon>
        <taxon>Tracheophyta</taxon>
        <taxon>Spermatophyta</taxon>
        <taxon>Magnoliopsida</taxon>
        <taxon>eudicotyledons</taxon>
        <taxon>Gunneridae</taxon>
        <taxon>Pentapetalae</taxon>
        <taxon>rosids</taxon>
        <taxon>fabids</taxon>
        <taxon>Cucurbitales</taxon>
        <taxon>Cucurbitaceae</taxon>
        <taxon>Benincaseae</taxon>
        <taxon>Cucumis</taxon>
    </lineage>
</organism>
<name>A0A5D3CN52_CUCMM</name>
<reference evidence="3 4" key="1">
    <citation type="submission" date="2019-08" db="EMBL/GenBank/DDBJ databases">
        <title>Draft genome sequences of two oriental melons (Cucumis melo L. var makuwa).</title>
        <authorList>
            <person name="Kwon S.-Y."/>
        </authorList>
    </citation>
    <scope>NUCLEOTIDE SEQUENCE [LARGE SCALE GENOMIC DNA]</scope>
    <source>
        <strain evidence="4">cv. Chang Bougi</strain>
        <tissue evidence="3">Leaf</tissue>
    </source>
</reference>
<feature type="region of interest" description="Disordered" evidence="1">
    <location>
        <begin position="1"/>
        <end position="45"/>
    </location>
</feature>
<keyword evidence="2" id="KW-1133">Transmembrane helix</keyword>
<feature type="transmembrane region" description="Helical" evidence="2">
    <location>
        <begin position="101"/>
        <end position="124"/>
    </location>
</feature>